<dbReference type="RefSeq" id="WP_004089315.1">
    <property type="nucleotide sequence ID" value="NZ_JH417485.1"/>
</dbReference>
<sequence length="100" mass="11438">MILIWQGWGILSLFIPVAFGLLMNPLGELGLGIGLLVGSVVNFYVGYKLNNRQGRVYVDSVTGEHFVFRRNNSLFWIPMQYISIPWVLLSIFEIIHSYSM</sequence>
<keyword evidence="1" id="KW-0472">Membrane</keyword>
<gene>
    <name evidence="2" type="ORF">HMPREF0454_00239</name>
</gene>
<accession>G9Y124</accession>
<dbReference type="AlphaFoldDB" id="G9Y124"/>
<keyword evidence="1" id="KW-1133">Transmembrane helix</keyword>
<dbReference type="EMBL" id="AGCI01000005">
    <property type="protein sequence ID" value="EHM48225.1"/>
    <property type="molecule type" value="Genomic_DNA"/>
</dbReference>
<feature type="transmembrane region" description="Helical" evidence="1">
    <location>
        <begin position="7"/>
        <end position="23"/>
    </location>
</feature>
<name>G9Y124_HAFAL</name>
<keyword evidence="1" id="KW-0812">Transmembrane</keyword>
<reference evidence="2 3" key="1">
    <citation type="submission" date="2011-08" db="EMBL/GenBank/DDBJ databases">
        <authorList>
            <person name="Weinstock G."/>
            <person name="Sodergren E."/>
            <person name="Clifton S."/>
            <person name="Fulton L."/>
            <person name="Fulton B."/>
            <person name="Courtney L."/>
            <person name="Fronick C."/>
            <person name="Harrison M."/>
            <person name="Strong C."/>
            <person name="Farmer C."/>
            <person name="Delahaunty K."/>
            <person name="Markovic C."/>
            <person name="Hall O."/>
            <person name="Minx P."/>
            <person name="Tomlinson C."/>
            <person name="Mitreva M."/>
            <person name="Hou S."/>
            <person name="Chen J."/>
            <person name="Wollam A."/>
            <person name="Pepin K.H."/>
            <person name="Johnson M."/>
            <person name="Bhonagiri V."/>
            <person name="Zhang X."/>
            <person name="Suruliraj S."/>
            <person name="Warren W."/>
            <person name="Chinwalla A."/>
            <person name="Mardis E.R."/>
            <person name="Wilson R.K."/>
        </authorList>
    </citation>
    <scope>NUCLEOTIDE SEQUENCE [LARGE SCALE GENOMIC DNA]</scope>
    <source>
        <strain evidence="2 3">ATCC 51873</strain>
    </source>
</reference>
<proteinExistence type="predicted"/>
<dbReference type="PATRIC" id="fig|1002364.3.peg.214"/>
<comment type="caution">
    <text evidence="2">The sequence shown here is derived from an EMBL/GenBank/DDBJ whole genome shotgun (WGS) entry which is preliminary data.</text>
</comment>
<feature type="transmembrane region" description="Helical" evidence="1">
    <location>
        <begin position="29"/>
        <end position="47"/>
    </location>
</feature>
<evidence type="ECO:0000256" key="1">
    <source>
        <dbReference type="SAM" id="Phobius"/>
    </source>
</evidence>
<evidence type="ECO:0000313" key="3">
    <source>
        <dbReference type="Proteomes" id="UP000005959"/>
    </source>
</evidence>
<dbReference type="HOGENOM" id="CLU_166204_1_0_6"/>
<evidence type="ECO:0000313" key="2">
    <source>
        <dbReference type="EMBL" id="EHM48225.1"/>
    </source>
</evidence>
<dbReference type="Proteomes" id="UP000005959">
    <property type="component" value="Unassembled WGS sequence"/>
</dbReference>
<feature type="transmembrane region" description="Helical" evidence="1">
    <location>
        <begin position="74"/>
        <end position="95"/>
    </location>
</feature>
<protein>
    <submittedName>
        <fullName evidence="2">Uncharacterized protein</fullName>
    </submittedName>
</protein>
<organism evidence="2 3">
    <name type="scientific">Hafnia alvei ATCC 51873</name>
    <dbReference type="NCBI Taxonomy" id="1002364"/>
    <lineage>
        <taxon>Bacteria</taxon>
        <taxon>Pseudomonadati</taxon>
        <taxon>Pseudomonadota</taxon>
        <taxon>Gammaproteobacteria</taxon>
        <taxon>Enterobacterales</taxon>
        <taxon>Hafniaceae</taxon>
        <taxon>Hafnia</taxon>
    </lineage>
</organism>